<dbReference type="HAMAP" id="MF_01571">
    <property type="entry name" value="Pro_tRNA_synth_type3"/>
    <property type="match status" value="1"/>
</dbReference>
<dbReference type="Pfam" id="PF00587">
    <property type="entry name" value="tRNA-synt_2b"/>
    <property type="match status" value="1"/>
</dbReference>
<keyword evidence="12" id="KW-1185">Reference proteome</keyword>
<dbReference type="Gene3D" id="3.30.930.10">
    <property type="entry name" value="Bira Bifunctional Protein, Domain 2"/>
    <property type="match status" value="1"/>
</dbReference>
<dbReference type="InterPro" id="IPR045864">
    <property type="entry name" value="aa-tRNA-synth_II/BPL/LPL"/>
</dbReference>
<dbReference type="SUPFAM" id="SSF64586">
    <property type="entry name" value="C-terminal domain of ProRS"/>
    <property type="match status" value="1"/>
</dbReference>
<dbReference type="GO" id="GO:0017101">
    <property type="term" value="C:aminoacyl-tRNA synthetase multienzyme complex"/>
    <property type="evidence" value="ECO:0007669"/>
    <property type="project" value="TreeGrafter"/>
</dbReference>
<dbReference type="InterPro" id="IPR033721">
    <property type="entry name" value="ProRS_core_arch_euk"/>
</dbReference>
<dbReference type="EC" id="6.1.1.15" evidence="1"/>
<evidence type="ECO:0000256" key="9">
    <source>
        <dbReference type="SAM" id="MobiDB-lite"/>
    </source>
</evidence>
<evidence type="ECO:0000256" key="5">
    <source>
        <dbReference type="ARBA" id="ARBA00022917"/>
    </source>
</evidence>
<dbReference type="PANTHER" id="PTHR43382:SF3">
    <property type="entry name" value="PROLINE--TRNA LIGASE, CHLOROPLASTIC_MITOCHONDRIAL"/>
    <property type="match status" value="1"/>
</dbReference>
<evidence type="ECO:0000256" key="1">
    <source>
        <dbReference type="ARBA" id="ARBA00012831"/>
    </source>
</evidence>
<dbReference type="Proteomes" id="UP000530660">
    <property type="component" value="Unassembled WGS sequence"/>
</dbReference>
<dbReference type="AlphaFoldDB" id="A0A7J7IN81"/>
<dbReference type="InterPro" id="IPR006195">
    <property type="entry name" value="aa-tRNA-synth_II"/>
</dbReference>
<dbReference type="SMART" id="SM00946">
    <property type="entry name" value="ProRS-C_1"/>
    <property type="match status" value="1"/>
</dbReference>
<keyword evidence="4" id="KW-0067">ATP-binding</keyword>
<dbReference type="CDD" id="cd00778">
    <property type="entry name" value="ProRS_core_arch_euk"/>
    <property type="match status" value="1"/>
</dbReference>
<dbReference type="InterPro" id="IPR004154">
    <property type="entry name" value="Anticodon-bd"/>
</dbReference>
<dbReference type="PROSITE" id="PS50862">
    <property type="entry name" value="AA_TRNA_LIGASE_II"/>
    <property type="match status" value="1"/>
</dbReference>
<dbReference type="EMBL" id="VWRR01000003">
    <property type="protein sequence ID" value="KAF6004488.1"/>
    <property type="molecule type" value="Genomic_DNA"/>
</dbReference>
<gene>
    <name evidence="11" type="ORF">F1559_003084</name>
</gene>
<dbReference type="Pfam" id="PF03129">
    <property type="entry name" value="HGTP_anticodon"/>
    <property type="match status" value="1"/>
</dbReference>
<sequence length="597" mass="67339">MLRFGLRMEQVERGAFISSSMGGSCLRRHWCEHLVKSERLNGGRRLGFVRSCRPLASWKLSASPTSNRRGVHATRRLSSDSNESGALTPRAVNYAQWYLDVIAAAQLADTSPVKGTLVIRPLGWAIWESMRDELDRRIRRTGAQNVSFPLLIPQSFLSREAEHVQGFAKECAVVTHHRLRAVPDGAPGALEPDPSARLEEPLVVRPTSETIVWHMFGKWIQSYRDLPLMVNQWCNVVRWELRTRPFLRTLEFYWQEGHTAHATAAEANAKAREMLEVYRSFLAEWLAIPAIIGTKTASERFAGAEETFTIEAMMQNGWALQSGTSHFLGQNFARAFGVDYQGAESGARELVWATSWGVSTRLIGALIMIHSDDNGLVLPPSVAPIQVVIVPILPKDPTEKAEVLQRCQQMQEGLERAGVRVHNDRRENLRPGAKYFEWERRGVPLRIEVGIRDLQNQAMVLVNRRTRSKESLPLASNWTESIIARLEEFQAGLLRAAEAFLQQHTHRVNTYDELKSLIGANLHAAATEQDSSADEQRVAGFYLAPWHDNAENEAFIKQDCKMTIRCYPLDGQEEAQGKKCFYSGLPATHMALFARSY</sequence>
<keyword evidence="5" id="KW-0648">Protein biosynthesis</keyword>
<dbReference type="GO" id="GO:0006433">
    <property type="term" value="P:prolyl-tRNA aminoacylation"/>
    <property type="evidence" value="ECO:0007669"/>
    <property type="project" value="InterPro"/>
</dbReference>
<dbReference type="SUPFAM" id="SSF52954">
    <property type="entry name" value="Class II aaRS ABD-related"/>
    <property type="match status" value="1"/>
</dbReference>
<proteinExistence type="inferred from homology"/>
<keyword evidence="3" id="KW-0547">Nucleotide-binding</keyword>
<dbReference type="InterPro" id="IPR004499">
    <property type="entry name" value="Pro-tRNA-ligase_IIa_arc-type"/>
</dbReference>
<dbReference type="InterPro" id="IPR002314">
    <property type="entry name" value="aa-tRNA-synt_IIb"/>
</dbReference>
<evidence type="ECO:0000313" key="11">
    <source>
        <dbReference type="EMBL" id="KAF6004488.1"/>
    </source>
</evidence>
<dbReference type="GO" id="GO:0004827">
    <property type="term" value="F:proline-tRNA ligase activity"/>
    <property type="evidence" value="ECO:0007669"/>
    <property type="project" value="UniProtKB-EC"/>
</dbReference>
<dbReference type="InterPro" id="IPR016061">
    <property type="entry name" value="Pro-tRNA_ligase_II_C"/>
</dbReference>
<evidence type="ECO:0000259" key="10">
    <source>
        <dbReference type="PROSITE" id="PS50862"/>
    </source>
</evidence>
<dbReference type="NCBIfam" id="TIGR00408">
    <property type="entry name" value="proS_fam_I"/>
    <property type="match status" value="1"/>
</dbReference>
<dbReference type="PROSITE" id="PS51257">
    <property type="entry name" value="PROKAR_LIPOPROTEIN"/>
    <property type="match status" value="1"/>
</dbReference>
<dbReference type="GO" id="GO:0005737">
    <property type="term" value="C:cytoplasm"/>
    <property type="evidence" value="ECO:0007669"/>
    <property type="project" value="InterPro"/>
</dbReference>
<evidence type="ECO:0000256" key="8">
    <source>
        <dbReference type="ARBA" id="ARBA00047671"/>
    </source>
</evidence>
<dbReference type="PANTHER" id="PTHR43382">
    <property type="entry name" value="PROLYL-TRNA SYNTHETASE"/>
    <property type="match status" value="1"/>
</dbReference>
<evidence type="ECO:0000256" key="7">
    <source>
        <dbReference type="ARBA" id="ARBA00029731"/>
    </source>
</evidence>
<feature type="domain" description="Aminoacyl-transfer RNA synthetases class-II family profile" evidence="10">
    <location>
        <begin position="115"/>
        <end position="379"/>
    </location>
</feature>
<dbReference type="CDD" id="cd00862">
    <property type="entry name" value="ProRS_anticodon_zinc"/>
    <property type="match status" value="1"/>
</dbReference>
<evidence type="ECO:0000313" key="12">
    <source>
        <dbReference type="Proteomes" id="UP000530660"/>
    </source>
</evidence>
<keyword evidence="2" id="KW-0436">Ligase</keyword>
<reference evidence="11 12" key="1">
    <citation type="journal article" date="2020" name="J. Phycol.">
        <title>Comparative genome analysis reveals Cyanidiococcus gen. nov., a new extremophilic red algal genus sister to Cyanidioschyzon (Cyanidioschyzonaceae, Rhodophyta).</title>
        <authorList>
            <person name="Liu S.-L."/>
            <person name="Chiang Y.-R."/>
            <person name="Yoon H.S."/>
            <person name="Fu H.-Y."/>
        </authorList>
    </citation>
    <scope>NUCLEOTIDE SEQUENCE [LARGE SCALE GENOMIC DNA]</scope>
    <source>
        <strain evidence="11 12">THAL066</strain>
    </source>
</reference>
<evidence type="ECO:0000256" key="6">
    <source>
        <dbReference type="ARBA" id="ARBA00023146"/>
    </source>
</evidence>
<organism evidence="11 12">
    <name type="scientific">Cyanidiococcus yangmingshanensis</name>
    <dbReference type="NCBI Taxonomy" id="2690220"/>
    <lineage>
        <taxon>Eukaryota</taxon>
        <taxon>Rhodophyta</taxon>
        <taxon>Bangiophyceae</taxon>
        <taxon>Cyanidiales</taxon>
        <taxon>Cyanidiaceae</taxon>
        <taxon>Cyanidiococcus</taxon>
    </lineage>
</organism>
<keyword evidence="6" id="KW-0030">Aminoacyl-tRNA synthetase</keyword>
<comment type="catalytic activity">
    <reaction evidence="8">
        <text>tRNA(Pro) + L-proline + ATP = L-prolyl-tRNA(Pro) + AMP + diphosphate</text>
        <dbReference type="Rhea" id="RHEA:14305"/>
        <dbReference type="Rhea" id="RHEA-COMP:9700"/>
        <dbReference type="Rhea" id="RHEA-COMP:9702"/>
        <dbReference type="ChEBI" id="CHEBI:30616"/>
        <dbReference type="ChEBI" id="CHEBI:33019"/>
        <dbReference type="ChEBI" id="CHEBI:60039"/>
        <dbReference type="ChEBI" id="CHEBI:78442"/>
        <dbReference type="ChEBI" id="CHEBI:78532"/>
        <dbReference type="ChEBI" id="CHEBI:456215"/>
        <dbReference type="EC" id="6.1.1.15"/>
    </reaction>
</comment>
<protein>
    <recommendedName>
        <fullName evidence="1">proline--tRNA ligase</fullName>
        <ecNumber evidence="1">6.1.1.15</ecNumber>
    </recommendedName>
    <alternativeName>
        <fullName evidence="7">Prolyl-tRNA synthetase</fullName>
    </alternativeName>
</protein>
<dbReference type="SUPFAM" id="SSF55681">
    <property type="entry name" value="Class II aaRS and biotin synthetases"/>
    <property type="match status" value="1"/>
</dbReference>
<evidence type="ECO:0000256" key="4">
    <source>
        <dbReference type="ARBA" id="ARBA00022840"/>
    </source>
</evidence>
<name>A0A7J7IN81_9RHOD</name>
<dbReference type="Gene3D" id="3.40.50.800">
    <property type="entry name" value="Anticodon-binding domain"/>
    <property type="match status" value="1"/>
</dbReference>
<dbReference type="OrthoDB" id="1350766at2759"/>
<dbReference type="Pfam" id="PF09180">
    <property type="entry name" value="ProRS-C_1"/>
    <property type="match status" value="1"/>
</dbReference>
<accession>A0A7J7IN81</accession>
<dbReference type="InterPro" id="IPR017449">
    <property type="entry name" value="Pro-tRNA_synth_II"/>
</dbReference>
<feature type="region of interest" description="Disordered" evidence="9">
    <location>
        <begin position="61"/>
        <end position="84"/>
    </location>
</feature>
<dbReference type="FunFam" id="3.30.930.10:FF:000037">
    <property type="entry name" value="Proline--tRNA ligase"/>
    <property type="match status" value="1"/>
</dbReference>
<evidence type="ECO:0000256" key="2">
    <source>
        <dbReference type="ARBA" id="ARBA00022598"/>
    </source>
</evidence>
<dbReference type="Gene3D" id="3.30.110.30">
    <property type="entry name" value="C-terminal domain of ProRS"/>
    <property type="match status" value="1"/>
</dbReference>
<dbReference type="GO" id="GO:0005524">
    <property type="term" value="F:ATP binding"/>
    <property type="evidence" value="ECO:0007669"/>
    <property type="project" value="UniProtKB-KW"/>
</dbReference>
<comment type="caution">
    <text evidence="11">The sequence shown here is derived from an EMBL/GenBank/DDBJ whole genome shotgun (WGS) entry which is preliminary data.</text>
</comment>
<dbReference type="InterPro" id="IPR036621">
    <property type="entry name" value="Anticodon-bd_dom_sf"/>
</dbReference>
<evidence type="ECO:0000256" key="3">
    <source>
        <dbReference type="ARBA" id="ARBA00022741"/>
    </source>
</evidence>